<organism evidence="2">
    <name type="scientific">Rhizophora mucronata</name>
    <name type="common">Asiatic mangrove</name>
    <dbReference type="NCBI Taxonomy" id="61149"/>
    <lineage>
        <taxon>Eukaryota</taxon>
        <taxon>Viridiplantae</taxon>
        <taxon>Streptophyta</taxon>
        <taxon>Embryophyta</taxon>
        <taxon>Tracheophyta</taxon>
        <taxon>Spermatophyta</taxon>
        <taxon>Magnoliopsida</taxon>
        <taxon>eudicotyledons</taxon>
        <taxon>Gunneridae</taxon>
        <taxon>Pentapetalae</taxon>
        <taxon>rosids</taxon>
        <taxon>fabids</taxon>
        <taxon>Malpighiales</taxon>
        <taxon>Rhizophoraceae</taxon>
        <taxon>Rhizophora</taxon>
    </lineage>
</organism>
<reference evidence="2" key="1">
    <citation type="submission" date="2018-02" db="EMBL/GenBank/DDBJ databases">
        <title>Rhizophora mucronata_Transcriptome.</title>
        <authorList>
            <person name="Meera S.P."/>
            <person name="Sreeshan A."/>
            <person name="Augustine A."/>
        </authorList>
    </citation>
    <scope>NUCLEOTIDE SEQUENCE</scope>
    <source>
        <tissue evidence="2">Leaf</tissue>
    </source>
</reference>
<dbReference type="EMBL" id="GGEC01085890">
    <property type="protein sequence ID" value="MBX66374.1"/>
    <property type="molecule type" value="Transcribed_RNA"/>
</dbReference>
<accession>A0A2P2QHI7</accession>
<sequence>MSFTWFLLFNFSAIMYFWMCKFACLQKFFFSPHGGGKSLLL</sequence>
<evidence type="ECO:0000313" key="2">
    <source>
        <dbReference type="EMBL" id="MBX66374.1"/>
    </source>
</evidence>
<protein>
    <submittedName>
        <fullName evidence="2">Uncharacterized protein</fullName>
    </submittedName>
</protein>
<feature type="transmembrane region" description="Helical" evidence="1">
    <location>
        <begin position="6"/>
        <end position="24"/>
    </location>
</feature>
<keyword evidence="1" id="KW-0472">Membrane</keyword>
<dbReference type="AlphaFoldDB" id="A0A2P2QHI7"/>
<keyword evidence="1" id="KW-1133">Transmembrane helix</keyword>
<keyword evidence="1" id="KW-0812">Transmembrane</keyword>
<proteinExistence type="predicted"/>
<evidence type="ECO:0000256" key="1">
    <source>
        <dbReference type="SAM" id="Phobius"/>
    </source>
</evidence>
<name>A0A2P2QHI7_RHIMU</name>